<accession>A0ACC2P589</accession>
<sequence length="544" mass="61915">MSTRCVNPFEKENHKVTKGLVNVPKNISEKYPSIPEYSKICVARKLDFTKQKAPTNAKKCKSEKIECNDANHIAGLTVLEQIKEKFSSSGDKPERILLLTSAPKFWSRNDLVKEFGCTEWEARRAKGLVSDRGILSWPDKKWGKTLSPDVVDAVKAYYNRDDNSRLMPGMNDYISVKISYGKREHVQKRLLLCNMNELYSQFVQEYPDKKIGLSKFTQLRPKHCVIAGSSGTHVVCVCVHHENVKLMLDSINIGSLTKNSQMELNNYQDCLQRIVCPNPSPKCFLLDCLNCSNPRPMRNFLLDKFEGHDISVIKFETWTHTDRCSIVTESLNTHEFLDLLCEWLMELKTHGFIARQQSAFVKELKINLQPVTKVFHVTDGASQHFKNKSNFANLVAHEKGFGVVAEWHFHATAHGKGTCDGIGANLKRGAKQGSLQCSSQHHILTPQSLFEWAKKYCKETEVFFSGKGTYEQVKDELKTRFDMNTDPIPGTLQSHAFIPTSDGLLMFKKYSLASEYNIFPKKERAPKEASQITKRIKTPAKKKL</sequence>
<comment type="caution">
    <text evidence="1">The sequence shown here is derived from an EMBL/GenBank/DDBJ whole genome shotgun (WGS) entry which is preliminary data.</text>
</comment>
<keyword evidence="2" id="KW-1185">Reference proteome</keyword>
<reference evidence="1" key="1">
    <citation type="submission" date="2023-04" db="EMBL/GenBank/DDBJ databases">
        <title>A chromosome-level genome assembly of the parasitoid wasp Eretmocerus hayati.</title>
        <authorList>
            <person name="Zhong Y."/>
            <person name="Liu S."/>
            <person name="Liu Y."/>
        </authorList>
    </citation>
    <scope>NUCLEOTIDE SEQUENCE</scope>
    <source>
        <strain evidence="1">ZJU_SS_LIU_2023</strain>
    </source>
</reference>
<protein>
    <submittedName>
        <fullName evidence="1">Uncharacterized protein</fullName>
    </submittedName>
</protein>
<dbReference type="Proteomes" id="UP001239111">
    <property type="component" value="Chromosome 2"/>
</dbReference>
<organism evidence="1 2">
    <name type="scientific">Eretmocerus hayati</name>
    <dbReference type="NCBI Taxonomy" id="131215"/>
    <lineage>
        <taxon>Eukaryota</taxon>
        <taxon>Metazoa</taxon>
        <taxon>Ecdysozoa</taxon>
        <taxon>Arthropoda</taxon>
        <taxon>Hexapoda</taxon>
        <taxon>Insecta</taxon>
        <taxon>Pterygota</taxon>
        <taxon>Neoptera</taxon>
        <taxon>Endopterygota</taxon>
        <taxon>Hymenoptera</taxon>
        <taxon>Apocrita</taxon>
        <taxon>Proctotrupomorpha</taxon>
        <taxon>Chalcidoidea</taxon>
        <taxon>Aphelinidae</taxon>
        <taxon>Aphelininae</taxon>
        <taxon>Eretmocerus</taxon>
    </lineage>
</organism>
<dbReference type="EMBL" id="CM056742">
    <property type="protein sequence ID" value="KAJ8678011.1"/>
    <property type="molecule type" value="Genomic_DNA"/>
</dbReference>
<gene>
    <name evidence="1" type="ORF">QAD02_013798</name>
</gene>
<name>A0ACC2P589_9HYME</name>
<evidence type="ECO:0000313" key="2">
    <source>
        <dbReference type="Proteomes" id="UP001239111"/>
    </source>
</evidence>
<proteinExistence type="predicted"/>
<evidence type="ECO:0000313" key="1">
    <source>
        <dbReference type="EMBL" id="KAJ8678011.1"/>
    </source>
</evidence>